<dbReference type="CDD" id="cd00154">
    <property type="entry name" value="Rab"/>
    <property type="match status" value="1"/>
</dbReference>
<dbReference type="FunFam" id="3.40.50.300:FF:002456">
    <property type="entry name" value="Small GTP-binding protein, putative"/>
    <property type="match status" value="1"/>
</dbReference>
<dbReference type="VEuPathDB" id="TrichDB:TVAGG3_0403560"/>
<evidence type="ECO:0000313" key="2">
    <source>
        <dbReference type="EMBL" id="EAX91137.1"/>
    </source>
</evidence>
<dbReference type="OMA" id="DTIDEWV"/>
<dbReference type="InParanoid" id="A2FVD4"/>
<dbReference type="Gene3D" id="3.40.50.300">
    <property type="entry name" value="P-loop containing nucleotide triphosphate hydrolases"/>
    <property type="match status" value="1"/>
</dbReference>
<dbReference type="SMR" id="A2FVD4"/>
<dbReference type="SMART" id="SM00176">
    <property type="entry name" value="RAN"/>
    <property type="match status" value="1"/>
</dbReference>
<dbReference type="InterPro" id="IPR001806">
    <property type="entry name" value="Small_GTPase"/>
</dbReference>
<dbReference type="GO" id="GO:0012505">
    <property type="term" value="C:endomembrane system"/>
    <property type="evidence" value="ECO:0000318"/>
    <property type="project" value="GO_Central"/>
</dbReference>
<keyword evidence="3" id="KW-1185">Reference proteome</keyword>
<dbReference type="SMART" id="SM00175">
    <property type="entry name" value="RAB"/>
    <property type="match status" value="1"/>
</dbReference>
<accession>A2FVD4</accession>
<proteinExistence type="predicted"/>
<dbReference type="PROSITE" id="PS51420">
    <property type="entry name" value="RHO"/>
    <property type="match status" value="1"/>
</dbReference>
<dbReference type="PROSITE" id="PS51419">
    <property type="entry name" value="RAB"/>
    <property type="match status" value="1"/>
</dbReference>
<dbReference type="InterPro" id="IPR005225">
    <property type="entry name" value="Small_GTP-bd"/>
</dbReference>
<keyword evidence="1" id="KW-0547">Nucleotide-binding</keyword>
<dbReference type="GO" id="GO:0030139">
    <property type="term" value="C:endocytic vesicle"/>
    <property type="evidence" value="ECO:0000318"/>
    <property type="project" value="GO_Central"/>
</dbReference>
<dbReference type="OrthoDB" id="63533at2759"/>
<dbReference type="SMART" id="SM00174">
    <property type="entry name" value="RHO"/>
    <property type="match status" value="1"/>
</dbReference>
<dbReference type="eggNOG" id="KOG0092">
    <property type="taxonomic scope" value="Eukaryota"/>
</dbReference>
<dbReference type="GO" id="GO:0003924">
    <property type="term" value="F:GTPase activity"/>
    <property type="evidence" value="ECO:0000318"/>
    <property type="project" value="GO_Central"/>
</dbReference>
<protein>
    <submittedName>
        <fullName evidence="2">Small GTP-binding protein, putative</fullName>
    </submittedName>
</protein>
<dbReference type="PROSITE" id="PS51421">
    <property type="entry name" value="RAS"/>
    <property type="match status" value="1"/>
</dbReference>
<gene>
    <name evidence="2" type="ORF">TVAG_147840</name>
</gene>
<organism evidence="2 3">
    <name type="scientific">Trichomonas vaginalis (strain ATCC PRA-98 / G3)</name>
    <dbReference type="NCBI Taxonomy" id="412133"/>
    <lineage>
        <taxon>Eukaryota</taxon>
        <taxon>Metamonada</taxon>
        <taxon>Parabasalia</taxon>
        <taxon>Trichomonadida</taxon>
        <taxon>Trichomonadidae</taxon>
        <taxon>Trichomonas</taxon>
    </lineage>
</organism>
<reference evidence="2" key="2">
    <citation type="journal article" date="2007" name="Science">
        <title>Draft genome sequence of the sexually transmitted pathogen Trichomonas vaginalis.</title>
        <authorList>
            <person name="Carlton J.M."/>
            <person name="Hirt R.P."/>
            <person name="Silva J.C."/>
            <person name="Delcher A.L."/>
            <person name="Schatz M."/>
            <person name="Zhao Q."/>
            <person name="Wortman J.R."/>
            <person name="Bidwell S.L."/>
            <person name="Alsmark U.C.M."/>
            <person name="Besteiro S."/>
            <person name="Sicheritz-Ponten T."/>
            <person name="Noel C.J."/>
            <person name="Dacks J.B."/>
            <person name="Foster P.G."/>
            <person name="Simillion C."/>
            <person name="Van de Peer Y."/>
            <person name="Miranda-Saavedra D."/>
            <person name="Barton G.J."/>
            <person name="Westrop G.D."/>
            <person name="Mueller S."/>
            <person name="Dessi D."/>
            <person name="Fiori P.L."/>
            <person name="Ren Q."/>
            <person name="Paulsen I."/>
            <person name="Zhang H."/>
            <person name="Bastida-Corcuera F.D."/>
            <person name="Simoes-Barbosa A."/>
            <person name="Brown M.T."/>
            <person name="Hayes R.D."/>
            <person name="Mukherjee M."/>
            <person name="Okumura C.Y."/>
            <person name="Schneider R."/>
            <person name="Smith A.J."/>
            <person name="Vanacova S."/>
            <person name="Villalvazo M."/>
            <person name="Haas B.J."/>
            <person name="Pertea M."/>
            <person name="Feldblyum T.V."/>
            <person name="Utterback T.R."/>
            <person name="Shu C.L."/>
            <person name="Osoegawa K."/>
            <person name="de Jong P.J."/>
            <person name="Hrdy I."/>
            <person name="Horvathova L."/>
            <person name="Zubacova Z."/>
            <person name="Dolezal P."/>
            <person name="Malik S.B."/>
            <person name="Logsdon J.M. Jr."/>
            <person name="Henze K."/>
            <person name="Gupta A."/>
            <person name="Wang C.C."/>
            <person name="Dunne R.L."/>
            <person name="Upcroft J.A."/>
            <person name="Upcroft P."/>
            <person name="White O."/>
            <person name="Salzberg S.L."/>
            <person name="Tang P."/>
            <person name="Chiu C.-H."/>
            <person name="Lee Y.-S."/>
            <person name="Embley T.M."/>
            <person name="Coombs G.H."/>
            <person name="Mottram J.C."/>
            <person name="Tachezy J."/>
            <person name="Fraser-Liggett C.M."/>
            <person name="Johnson P.J."/>
        </authorList>
    </citation>
    <scope>NUCLEOTIDE SEQUENCE [LARGE SCALE GENOMIC DNA]</scope>
    <source>
        <strain evidence="2">G3</strain>
    </source>
</reference>
<dbReference type="SMART" id="SM00173">
    <property type="entry name" value="RAS"/>
    <property type="match status" value="1"/>
</dbReference>
<sequence length="192" mass="21249">MQHMTSSESNSHKVVMLGASGVGKTSVVLQLQEKVFKKMVQPTVGSGVISKDILTSKGQVTLRIWDTAGEERYRSFTGLYSQNSVACCIVFDVTDLETFDTIDEWVGLFRQNSQPNAIIYLAGNKCDLTDERQVSYDKAQKYAMDHDMKYYEVSAKTGQNVELLFRDLANQLGPANQTQQAPATAKNDGACC</sequence>
<dbReference type="GO" id="GO:0005525">
    <property type="term" value="F:GTP binding"/>
    <property type="evidence" value="ECO:0007669"/>
    <property type="project" value="InterPro"/>
</dbReference>
<dbReference type="SUPFAM" id="SSF52540">
    <property type="entry name" value="P-loop containing nucleoside triphosphate hydrolases"/>
    <property type="match status" value="1"/>
</dbReference>
<dbReference type="NCBIfam" id="TIGR00231">
    <property type="entry name" value="small_GTP"/>
    <property type="match status" value="1"/>
</dbReference>
<dbReference type="AlphaFoldDB" id="A2FVD4"/>
<dbReference type="RefSeq" id="XP_001304067.1">
    <property type="nucleotide sequence ID" value="XM_001304066.1"/>
</dbReference>
<dbReference type="PANTHER" id="PTHR47978">
    <property type="match status" value="1"/>
</dbReference>
<dbReference type="VEuPathDB" id="TrichDB:TVAG_147840"/>
<dbReference type="EMBL" id="DS114056">
    <property type="protein sequence ID" value="EAX91137.1"/>
    <property type="molecule type" value="Genomic_DNA"/>
</dbReference>
<dbReference type="GO" id="GO:0006886">
    <property type="term" value="P:intracellular protein transport"/>
    <property type="evidence" value="ECO:0000318"/>
    <property type="project" value="GO_Central"/>
</dbReference>
<dbReference type="KEGG" id="tva:4748830"/>
<dbReference type="Proteomes" id="UP000001542">
    <property type="component" value="Unassembled WGS sequence"/>
</dbReference>
<evidence type="ECO:0000256" key="1">
    <source>
        <dbReference type="ARBA" id="ARBA00022741"/>
    </source>
</evidence>
<name>A2FVD4_TRIV3</name>
<evidence type="ECO:0000313" key="3">
    <source>
        <dbReference type="Proteomes" id="UP000001542"/>
    </source>
</evidence>
<dbReference type="InterPro" id="IPR027417">
    <property type="entry name" value="P-loop_NTPase"/>
</dbReference>
<dbReference type="STRING" id="5722.A2FVD4"/>
<dbReference type="GO" id="GO:0005768">
    <property type="term" value="C:endosome"/>
    <property type="evidence" value="ECO:0000318"/>
    <property type="project" value="GO_Central"/>
</dbReference>
<dbReference type="PRINTS" id="PR00449">
    <property type="entry name" value="RASTRNSFRMNG"/>
</dbReference>
<dbReference type="Pfam" id="PF00071">
    <property type="entry name" value="Ras"/>
    <property type="match status" value="1"/>
</dbReference>
<reference evidence="2" key="1">
    <citation type="submission" date="2006-10" db="EMBL/GenBank/DDBJ databases">
        <authorList>
            <person name="Amadeo P."/>
            <person name="Zhao Q."/>
            <person name="Wortman J."/>
            <person name="Fraser-Liggett C."/>
            <person name="Carlton J."/>
        </authorList>
    </citation>
    <scope>NUCLEOTIDE SEQUENCE</scope>
    <source>
        <strain evidence="2">G3</strain>
    </source>
</reference>